<dbReference type="AlphaFoldDB" id="X1CUD9"/>
<sequence length="190" mass="20487">DDNGTSLDAITPEVGGVWVEQSGAWDIQSNKAECDIAGTGNATVDSGISDCLVDCSMVGRRTDGSNRVSPGEIFRYSDETHFWMLFLDLEGNNVEIYENDAGFVRQAQTALVMNFDTEYDARAILDGQQIDAFVDGGSKASYGSASFNETATIHGIRASINGTPPSEPTYENFAVFPRTTSVFDAQLDSV</sequence>
<protein>
    <submittedName>
        <fullName evidence="1">Uncharacterized protein</fullName>
    </submittedName>
</protein>
<gene>
    <name evidence="1" type="ORF">S01H4_47497</name>
</gene>
<proteinExistence type="predicted"/>
<evidence type="ECO:0000313" key="1">
    <source>
        <dbReference type="EMBL" id="GAG99703.1"/>
    </source>
</evidence>
<dbReference type="EMBL" id="BART01026671">
    <property type="protein sequence ID" value="GAG99703.1"/>
    <property type="molecule type" value="Genomic_DNA"/>
</dbReference>
<name>X1CUD9_9ZZZZ</name>
<comment type="caution">
    <text evidence="1">The sequence shown here is derived from an EMBL/GenBank/DDBJ whole genome shotgun (WGS) entry which is preliminary data.</text>
</comment>
<accession>X1CUD9</accession>
<dbReference type="Gene3D" id="2.60.120.560">
    <property type="entry name" value="Exo-inulinase, domain 1"/>
    <property type="match status" value="1"/>
</dbReference>
<feature type="non-terminal residue" evidence="1">
    <location>
        <position position="1"/>
    </location>
</feature>
<reference evidence="1" key="1">
    <citation type="journal article" date="2014" name="Front. Microbiol.">
        <title>High frequency of phylogenetically diverse reductive dehalogenase-homologous genes in deep subseafloor sedimentary metagenomes.</title>
        <authorList>
            <person name="Kawai M."/>
            <person name="Futagami T."/>
            <person name="Toyoda A."/>
            <person name="Takaki Y."/>
            <person name="Nishi S."/>
            <person name="Hori S."/>
            <person name="Arai W."/>
            <person name="Tsubouchi T."/>
            <person name="Morono Y."/>
            <person name="Uchiyama I."/>
            <person name="Ito T."/>
            <person name="Fujiyama A."/>
            <person name="Inagaki F."/>
            <person name="Takami H."/>
        </authorList>
    </citation>
    <scope>NUCLEOTIDE SEQUENCE</scope>
    <source>
        <strain evidence="1">Expedition CK06-06</strain>
    </source>
</reference>
<organism evidence="1">
    <name type="scientific">marine sediment metagenome</name>
    <dbReference type="NCBI Taxonomy" id="412755"/>
    <lineage>
        <taxon>unclassified sequences</taxon>
        <taxon>metagenomes</taxon>
        <taxon>ecological metagenomes</taxon>
    </lineage>
</organism>